<evidence type="ECO:0000256" key="4">
    <source>
        <dbReference type="ARBA" id="ARBA00023172"/>
    </source>
</evidence>
<keyword evidence="2" id="KW-0229">DNA integration</keyword>
<feature type="domain" description="Tyr recombinase" evidence="5">
    <location>
        <begin position="296"/>
        <end position="519"/>
    </location>
</feature>
<comment type="caution">
    <text evidence="6">The sequence shown here is derived from an EMBL/GenBank/DDBJ whole genome shotgun (WGS) entry which is preliminary data.</text>
</comment>
<evidence type="ECO:0000313" key="6">
    <source>
        <dbReference type="EMBL" id="MBE8717502.1"/>
    </source>
</evidence>
<evidence type="ECO:0000256" key="2">
    <source>
        <dbReference type="ARBA" id="ARBA00022908"/>
    </source>
</evidence>
<dbReference type="PANTHER" id="PTHR30349">
    <property type="entry name" value="PHAGE INTEGRASE-RELATED"/>
    <property type="match status" value="1"/>
</dbReference>
<dbReference type="InterPro" id="IPR002104">
    <property type="entry name" value="Integrase_catalytic"/>
</dbReference>
<dbReference type="InterPro" id="IPR050090">
    <property type="entry name" value="Tyrosine_recombinase_XerCD"/>
</dbReference>
<dbReference type="AlphaFoldDB" id="A0A928V3B3"/>
<sequence length="540" mass="61092">MSRKIIANSKLDNDILVDRRLVQLTGVVDGVNQYNILSSLEMLNEYFALWYPDVDLDKMFPLPKSGIPTDAEFETPLPSDGGMSLSANWEQAKIAYMVSQVAVALNGSQGRFRTKSPDLCTIEANDDKCAMEAWIKSAGARSIHTARAYRKEAERFQWWAQIEAVKPLSGLTVEDVGIYENFLADPVSRHTGKAWYDDSMNDSNTGKRLGGKYATRTSQDWYPFDGPLKPEAANFTMTVLKSMYRFWVDVGYIERSPLALRKSSASKQSDEHQTDRALSQGTWQFVHHYIESLDDRIPLNTTPRKRLELLRSANQRLMIFRALYLLGVRISELATIKMSDFVIRPISDGTDAYWVSIQGRGNRTRTIPATRELIEVSTAYRHTLNTFPVVRRGARRDKYGETNLLPLRPSKDDNSTLILSSSGTAAVSSSRLAGIVKETLAEVLDLYRRMEKEGNPPVGVNPDQLEKASAHWMRHTSAIHQSLDGMSLQHLKKILGHVKLESTLIYSNNNDSDDALVKKREDWISESLFFRTDDEQPNDD</sequence>
<reference evidence="6" key="1">
    <citation type="submission" date="2018-07" db="EMBL/GenBank/DDBJ databases">
        <title>Genome assembly of strain Ka43.</title>
        <authorList>
            <person name="Kukolya J."/>
            <person name="Nagy I."/>
            <person name="Horvath B."/>
            <person name="Toth A."/>
        </authorList>
    </citation>
    <scope>NUCLEOTIDE SEQUENCE</scope>
    <source>
        <strain evidence="6">KB43</strain>
    </source>
</reference>
<dbReference type="InterPro" id="IPR010998">
    <property type="entry name" value="Integrase_recombinase_N"/>
</dbReference>
<evidence type="ECO:0000313" key="7">
    <source>
        <dbReference type="Proteomes" id="UP000652567"/>
    </source>
</evidence>
<proteinExistence type="inferred from homology"/>
<dbReference type="PROSITE" id="PS51898">
    <property type="entry name" value="TYR_RECOMBINASE"/>
    <property type="match status" value="1"/>
</dbReference>
<dbReference type="Gene3D" id="1.10.443.10">
    <property type="entry name" value="Intergrase catalytic core"/>
    <property type="match status" value="1"/>
</dbReference>
<evidence type="ECO:0000259" key="5">
    <source>
        <dbReference type="PROSITE" id="PS51898"/>
    </source>
</evidence>
<gene>
    <name evidence="6" type="ORF">C4F51_09900</name>
</gene>
<keyword evidence="3" id="KW-0238">DNA-binding</keyword>
<keyword evidence="7" id="KW-1185">Reference proteome</keyword>
<dbReference type="GO" id="GO:0003677">
    <property type="term" value="F:DNA binding"/>
    <property type="evidence" value="ECO:0007669"/>
    <property type="project" value="UniProtKB-KW"/>
</dbReference>
<name>A0A928V3B3_9GAMM</name>
<dbReference type="Gene3D" id="1.10.150.130">
    <property type="match status" value="1"/>
</dbReference>
<evidence type="ECO:0000256" key="3">
    <source>
        <dbReference type="ARBA" id="ARBA00023125"/>
    </source>
</evidence>
<accession>A0A928V3B3</accession>
<dbReference type="SUPFAM" id="SSF56349">
    <property type="entry name" value="DNA breaking-rejoining enzymes"/>
    <property type="match status" value="1"/>
</dbReference>
<dbReference type="GO" id="GO:0015074">
    <property type="term" value="P:DNA integration"/>
    <property type="evidence" value="ECO:0007669"/>
    <property type="project" value="UniProtKB-KW"/>
</dbReference>
<dbReference type="GO" id="GO:0006310">
    <property type="term" value="P:DNA recombination"/>
    <property type="evidence" value="ECO:0007669"/>
    <property type="project" value="UniProtKB-KW"/>
</dbReference>
<evidence type="ECO:0000256" key="1">
    <source>
        <dbReference type="ARBA" id="ARBA00008857"/>
    </source>
</evidence>
<dbReference type="EMBL" id="PRDL01000001">
    <property type="protein sequence ID" value="MBE8717502.1"/>
    <property type="molecule type" value="Genomic_DNA"/>
</dbReference>
<comment type="similarity">
    <text evidence="1">Belongs to the 'phage' integrase family.</text>
</comment>
<dbReference type="Proteomes" id="UP000652567">
    <property type="component" value="Unassembled WGS sequence"/>
</dbReference>
<dbReference type="Pfam" id="PF00589">
    <property type="entry name" value="Phage_integrase"/>
    <property type="match status" value="1"/>
</dbReference>
<dbReference type="InterPro" id="IPR011010">
    <property type="entry name" value="DNA_brk_join_enz"/>
</dbReference>
<organism evidence="6 7">
    <name type="scientific">Cellvibrio polysaccharolyticus</name>
    <dbReference type="NCBI Taxonomy" id="2082724"/>
    <lineage>
        <taxon>Bacteria</taxon>
        <taxon>Pseudomonadati</taxon>
        <taxon>Pseudomonadota</taxon>
        <taxon>Gammaproteobacteria</taxon>
        <taxon>Cellvibrionales</taxon>
        <taxon>Cellvibrionaceae</taxon>
        <taxon>Cellvibrio</taxon>
    </lineage>
</organism>
<dbReference type="PANTHER" id="PTHR30349:SF64">
    <property type="entry name" value="PROPHAGE INTEGRASE INTD-RELATED"/>
    <property type="match status" value="1"/>
</dbReference>
<keyword evidence="4" id="KW-0233">DNA recombination</keyword>
<dbReference type="RefSeq" id="WP_193909391.1">
    <property type="nucleotide sequence ID" value="NZ_PRDL01000001.1"/>
</dbReference>
<dbReference type="InterPro" id="IPR013762">
    <property type="entry name" value="Integrase-like_cat_sf"/>
</dbReference>
<protein>
    <recommendedName>
        <fullName evidence="5">Tyr recombinase domain-containing protein</fullName>
    </recommendedName>
</protein>